<dbReference type="Pfam" id="PF00925">
    <property type="entry name" value="GTP_cyclohydro2"/>
    <property type="match status" value="1"/>
</dbReference>
<dbReference type="PANTHER" id="PTHR21327">
    <property type="entry name" value="GTP CYCLOHYDROLASE II-RELATED"/>
    <property type="match status" value="1"/>
</dbReference>
<keyword evidence="9" id="KW-0342">GTP-binding</keyword>
<accession>S5NFC6</accession>
<dbReference type="CDD" id="cd00641">
    <property type="entry name" value="GTP_cyclohydro2"/>
    <property type="match status" value="1"/>
</dbReference>
<comment type="cofactor">
    <cofactor evidence="1">
        <name>Zn(2+)</name>
        <dbReference type="ChEBI" id="CHEBI:29105"/>
    </cofactor>
</comment>
<keyword evidence="7 12" id="KW-0378">Hydrolase</keyword>
<dbReference type="Gene3D" id="3.40.50.10990">
    <property type="entry name" value="GTP cyclohydrolase II"/>
    <property type="match status" value="1"/>
</dbReference>
<evidence type="ECO:0000313" key="12">
    <source>
        <dbReference type="EMBL" id="AGR65709.1"/>
    </source>
</evidence>
<sequence length="238" mass="26689">MFGVHDVLMTGICFCKFHFRIFESSLLISRIIFAMNENLKLRRMAEAKLPTEFGHCLIVGFEEISSGRDHIALVYGDITTPDPVLSRIHSECLTGDTLFSLKCDCGHQLGATLSQIGQEGRGVLLYHRQEGRGIGLVNKIRAYALQDKGLDTVEANLQLGFKPDERDFTLCADMYKLLGVRAVRLITNNPLKVDILKKAGINVVERVPIEVGRNGNNDRYLKVKAEKLGHLFKNCNEK</sequence>
<evidence type="ECO:0000256" key="10">
    <source>
        <dbReference type="ARBA" id="ARBA00049295"/>
    </source>
</evidence>
<name>S5NFC6_9HEMI</name>
<evidence type="ECO:0000256" key="3">
    <source>
        <dbReference type="ARBA" id="ARBA00004904"/>
    </source>
</evidence>
<evidence type="ECO:0000256" key="4">
    <source>
        <dbReference type="ARBA" id="ARBA00022619"/>
    </source>
</evidence>
<dbReference type="InterPro" id="IPR032677">
    <property type="entry name" value="GTP_cyclohydro_II"/>
</dbReference>
<dbReference type="PANTHER" id="PTHR21327:SF18">
    <property type="entry name" value="3,4-DIHYDROXY-2-BUTANONE 4-PHOSPHATE SYNTHASE"/>
    <property type="match status" value="1"/>
</dbReference>
<keyword evidence="4" id="KW-0686">Riboflavin biosynthesis</keyword>
<dbReference type="EMBL" id="KF021958">
    <property type="protein sequence ID" value="AGR65709.1"/>
    <property type="molecule type" value="mRNA"/>
</dbReference>
<evidence type="ECO:0000256" key="5">
    <source>
        <dbReference type="ARBA" id="ARBA00022723"/>
    </source>
</evidence>
<evidence type="ECO:0000256" key="9">
    <source>
        <dbReference type="ARBA" id="ARBA00023134"/>
    </source>
</evidence>
<keyword evidence="8" id="KW-0862">Zinc</keyword>
<dbReference type="GO" id="GO:0046872">
    <property type="term" value="F:metal ion binding"/>
    <property type="evidence" value="ECO:0007669"/>
    <property type="project" value="UniProtKB-KW"/>
</dbReference>
<feature type="domain" description="GTP cyclohydrolase II" evidence="11">
    <location>
        <begin position="43"/>
        <end position="208"/>
    </location>
</feature>
<reference evidence="12" key="1">
    <citation type="journal article" date="2013" name="Cell">
        <title>Horizontal gene transfer from diverse bacteria to an insect genome enables a tripartite nested mealybug symbiosis.</title>
        <authorList>
            <person name="Husnik F."/>
            <person name="Nikoh N."/>
            <person name="Koga R."/>
            <person name="Ross L."/>
            <person name="Duncan R.P."/>
            <person name="Fujie M."/>
            <person name="Tanaka M."/>
            <person name="Satoh N."/>
            <person name="Bachtrog D."/>
            <person name="Wilson A.C."/>
            <person name="von Dohlen C.D."/>
            <person name="Fukatsu T."/>
            <person name="McCutcheon J.P."/>
        </authorList>
    </citation>
    <scope>NUCLEOTIDE SEQUENCE</scope>
</reference>
<dbReference type="GO" id="GO:0003935">
    <property type="term" value="F:GTP cyclohydrolase II activity"/>
    <property type="evidence" value="ECO:0007669"/>
    <property type="project" value="UniProtKB-EC"/>
</dbReference>
<evidence type="ECO:0000256" key="8">
    <source>
        <dbReference type="ARBA" id="ARBA00022833"/>
    </source>
</evidence>
<proteinExistence type="evidence at transcript level"/>
<evidence type="ECO:0000256" key="7">
    <source>
        <dbReference type="ARBA" id="ARBA00022801"/>
    </source>
</evidence>
<dbReference type="InterPro" id="IPR036144">
    <property type="entry name" value="RibA-like_sf"/>
</dbReference>
<organism evidence="12">
    <name type="scientific">Planococcus citri</name>
    <name type="common">citrus mealybug</name>
    <dbReference type="NCBI Taxonomy" id="170843"/>
    <lineage>
        <taxon>Eukaryota</taxon>
        <taxon>Metazoa</taxon>
        <taxon>Ecdysozoa</taxon>
        <taxon>Arthropoda</taxon>
        <taxon>Hexapoda</taxon>
        <taxon>Insecta</taxon>
        <taxon>Pterygota</taxon>
        <taxon>Neoptera</taxon>
        <taxon>Paraneoptera</taxon>
        <taxon>Hemiptera</taxon>
        <taxon>Sternorrhyncha</taxon>
        <taxon>Coccoidea</taxon>
        <taxon>Pseudococcidae</taxon>
        <taxon>Planococcus</taxon>
    </lineage>
</organism>
<dbReference type="HAMAP" id="MF_00179">
    <property type="entry name" value="RibA"/>
    <property type="match status" value="1"/>
</dbReference>
<evidence type="ECO:0000256" key="2">
    <source>
        <dbReference type="ARBA" id="ARBA00004853"/>
    </source>
</evidence>
<dbReference type="InterPro" id="IPR000926">
    <property type="entry name" value="RibA"/>
</dbReference>
<evidence type="ECO:0000256" key="1">
    <source>
        <dbReference type="ARBA" id="ARBA00001947"/>
    </source>
</evidence>
<evidence type="ECO:0000256" key="6">
    <source>
        <dbReference type="ARBA" id="ARBA00022741"/>
    </source>
</evidence>
<dbReference type="NCBIfam" id="NF001591">
    <property type="entry name" value="PRK00393.1"/>
    <property type="match status" value="1"/>
</dbReference>
<evidence type="ECO:0000259" key="11">
    <source>
        <dbReference type="Pfam" id="PF00925"/>
    </source>
</evidence>
<dbReference type="SUPFAM" id="SSF142695">
    <property type="entry name" value="RibA-like"/>
    <property type="match status" value="1"/>
</dbReference>
<dbReference type="NCBIfam" id="TIGR00505">
    <property type="entry name" value="ribA"/>
    <property type="match status" value="1"/>
</dbReference>
<comment type="pathway">
    <text evidence="2">Cofactor biosynthesis; riboflavin biosynthesis; 5-amino-6-(D-ribitylamino)uracil from GTP: step 1/4.</text>
</comment>
<keyword evidence="6" id="KW-0547">Nucleotide-binding</keyword>
<keyword evidence="5" id="KW-0479">Metal-binding</keyword>
<dbReference type="AlphaFoldDB" id="S5NFC6"/>
<comment type="catalytic activity">
    <reaction evidence="10">
        <text>GTP + 4 H2O = 2,5-diamino-6-hydroxy-4-(5-phosphoribosylamino)-pyrimidine + formate + 2 phosphate + 3 H(+)</text>
        <dbReference type="Rhea" id="RHEA:23704"/>
        <dbReference type="ChEBI" id="CHEBI:15377"/>
        <dbReference type="ChEBI" id="CHEBI:15378"/>
        <dbReference type="ChEBI" id="CHEBI:15740"/>
        <dbReference type="ChEBI" id="CHEBI:37565"/>
        <dbReference type="ChEBI" id="CHEBI:43474"/>
        <dbReference type="ChEBI" id="CHEBI:58614"/>
        <dbReference type="EC" id="3.5.4.25"/>
    </reaction>
</comment>
<protein>
    <submittedName>
        <fullName evidence="12">GTP cyclohydrolase</fullName>
    </submittedName>
</protein>
<dbReference type="GO" id="GO:0005829">
    <property type="term" value="C:cytosol"/>
    <property type="evidence" value="ECO:0007669"/>
    <property type="project" value="TreeGrafter"/>
</dbReference>
<dbReference type="GO" id="GO:0005525">
    <property type="term" value="F:GTP binding"/>
    <property type="evidence" value="ECO:0007669"/>
    <property type="project" value="UniProtKB-KW"/>
</dbReference>
<dbReference type="FunFam" id="3.40.50.10990:FF:000002">
    <property type="entry name" value="GTP cyclohydrolase-2"/>
    <property type="match status" value="1"/>
</dbReference>
<comment type="pathway">
    <text evidence="3">Cofactor biosynthesis; riboflavin biosynthesis; 2-hydroxy-3-oxobutyl phosphate from D-ribulose 5-phosphate: step 1/1.</text>
</comment>
<reference evidence="12" key="2">
    <citation type="submission" date="2013-05" db="EMBL/GenBank/DDBJ databases">
        <authorList>
            <person name="McCutcheon J."/>
        </authorList>
    </citation>
    <scope>NUCLEOTIDE SEQUENCE</scope>
</reference>
<dbReference type="GO" id="GO:0009231">
    <property type="term" value="P:riboflavin biosynthetic process"/>
    <property type="evidence" value="ECO:0007669"/>
    <property type="project" value="UniProtKB-KW"/>
</dbReference>